<proteinExistence type="predicted"/>
<dbReference type="AlphaFoldDB" id="A0A7I9Z170"/>
<comment type="caution">
    <text evidence="3">The sequence shown here is derived from an EMBL/GenBank/DDBJ whole genome shotgun (WGS) entry which is preliminary data.</text>
</comment>
<evidence type="ECO:0000256" key="2">
    <source>
        <dbReference type="SAM" id="Phobius"/>
    </source>
</evidence>
<keyword evidence="4" id="KW-1185">Reference proteome</keyword>
<protein>
    <submittedName>
        <fullName evidence="3">Uncharacterized protein</fullName>
    </submittedName>
</protein>
<feature type="region of interest" description="Disordered" evidence="1">
    <location>
        <begin position="243"/>
        <end position="265"/>
    </location>
</feature>
<sequence>MGMLFGLAPWIVYWVLVGNVPFAAAVLVALAVAAASLGLGGVTGRRWQFFDFASVTALLILAVLTFTLSQSFLERWILTLSNAGIFVVTLIGMLVGKPFVAESAAAEHAPDVVKTELFGRVVQTLGWVWVATFAAMTVSSAIPSIVQRPDGTPSALILDTKTPLFFLCYWIIPFGLLALAAVASRLLPDRMLVGIDDVARETSFVAYDEATIDELYFLAQEHANREVGPGKEAYAVKVGGMGSPLTGDESRKSWPSTYKVRDKRH</sequence>
<feature type="transmembrane region" description="Helical" evidence="2">
    <location>
        <begin position="76"/>
        <end position="96"/>
    </location>
</feature>
<feature type="transmembrane region" description="Helical" evidence="2">
    <location>
        <begin position="49"/>
        <end position="70"/>
    </location>
</feature>
<dbReference type="Proteomes" id="UP000465301">
    <property type="component" value="Unassembled WGS sequence"/>
</dbReference>
<evidence type="ECO:0000313" key="4">
    <source>
        <dbReference type="Proteomes" id="UP000465301"/>
    </source>
</evidence>
<dbReference type="RefSeq" id="WP_163706203.1">
    <property type="nucleotide sequence ID" value="NZ_BLLA01000001.1"/>
</dbReference>
<keyword evidence="2" id="KW-0812">Transmembrane</keyword>
<reference evidence="3 4" key="1">
    <citation type="journal article" date="2019" name="Emerg. Microbes Infect.">
        <title>Comprehensive subspecies identification of 175 nontuberculous mycobacteria species based on 7547 genomic profiles.</title>
        <authorList>
            <person name="Matsumoto Y."/>
            <person name="Kinjo T."/>
            <person name="Motooka D."/>
            <person name="Nabeya D."/>
            <person name="Jung N."/>
            <person name="Uechi K."/>
            <person name="Horii T."/>
            <person name="Iida T."/>
            <person name="Fujita J."/>
            <person name="Nakamura S."/>
        </authorList>
    </citation>
    <scope>NUCLEOTIDE SEQUENCE [LARGE SCALE GENOMIC DNA]</scope>
    <source>
        <strain evidence="3 4">JCM 30726</strain>
    </source>
</reference>
<organism evidence="3 4">
    <name type="scientific">Mycobacterium timonense</name>
    <dbReference type="NCBI Taxonomy" id="701043"/>
    <lineage>
        <taxon>Bacteria</taxon>
        <taxon>Bacillati</taxon>
        <taxon>Actinomycetota</taxon>
        <taxon>Actinomycetes</taxon>
        <taxon>Mycobacteriales</taxon>
        <taxon>Mycobacteriaceae</taxon>
        <taxon>Mycobacterium</taxon>
        <taxon>Mycobacterium avium complex (MAC)</taxon>
    </lineage>
</organism>
<accession>A0A7I9Z170</accession>
<evidence type="ECO:0000313" key="3">
    <source>
        <dbReference type="EMBL" id="GFG94694.1"/>
    </source>
</evidence>
<gene>
    <name evidence="3" type="ORF">MTIM_05730</name>
</gene>
<evidence type="ECO:0000256" key="1">
    <source>
        <dbReference type="SAM" id="MobiDB-lite"/>
    </source>
</evidence>
<keyword evidence="2" id="KW-0472">Membrane</keyword>
<name>A0A7I9Z170_9MYCO</name>
<keyword evidence="2" id="KW-1133">Transmembrane helix</keyword>
<feature type="transmembrane region" description="Helical" evidence="2">
    <location>
        <begin position="12"/>
        <end position="37"/>
    </location>
</feature>
<dbReference type="EMBL" id="BLLA01000001">
    <property type="protein sequence ID" value="GFG94694.1"/>
    <property type="molecule type" value="Genomic_DNA"/>
</dbReference>
<feature type="transmembrane region" description="Helical" evidence="2">
    <location>
        <begin position="117"/>
        <end position="142"/>
    </location>
</feature>
<feature type="transmembrane region" description="Helical" evidence="2">
    <location>
        <begin position="162"/>
        <end position="182"/>
    </location>
</feature>